<dbReference type="InterPro" id="IPR009057">
    <property type="entry name" value="Homeodomain-like_sf"/>
</dbReference>
<dbReference type="Gene3D" id="3.40.50.1820">
    <property type="entry name" value="alpha/beta hydrolase"/>
    <property type="match status" value="1"/>
</dbReference>
<dbReference type="GO" id="GO:0003677">
    <property type="term" value="F:DNA binding"/>
    <property type="evidence" value="ECO:0007669"/>
    <property type="project" value="UniProtKB-KW"/>
</dbReference>
<dbReference type="Pfam" id="PF00440">
    <property type="entry name" value="TetR_N"/>
    <property type="match status" value="1"/>
</dbReference>
<evidence type="ECO:0000259" key="5">
    <source>
        <dbReference type="PROSITE" id="PS50977"/>
    </source>
</evidence>
<keyword evidence="4" id="KW-0804">Transcription</keyword>
<keyword evidence="3" id="KW-0238">DNA-binding</keyword>
<keyword evidence="1" id="KW-0378">Hydrolase</keyword>
<dbReference type="Gene3D" id="1.10.357.10">
    <property type="entry name" value="Tetracycline Repressor, domain 2"/>
    <property type="match status" value="1"/>
</dbReference>
<sequence>MRSRSRPSGRPLDPAIDVAVLDATRRLLVEVGYAGLTYALVAERARSSRPALYRRWPSKAHLVYDAIFPSTSDEPPPDDPSFRSHLRATIGRIDASYRRPEAREAVPFLLAEIRDPQRRSSIVDDLLAQAHHDFAARIAQAVLEGELTAGTRADLLLETVHAAALHHALAHDAYDPTFADRLATLVVEGARSHPSPAERQPEVRPERIATTMRDRTLTTRDGTRIVYRTGGRGGPALVFVHGWCSNLTHWSAQLQHFASSHRVLAADRRGHGRSAAPARGYTAAQHAQDLLQIVERERLRDIVLIAHAGGGPTAVHFADRHPGLVRGMVLVDSNISGRTTLGRPHSVDRSPLGRLVDQLTGPDAPARFEAMYRGFFGPLAGAAGDAAVRDATQVPLRVARADLASLAADSEGAARRFQRPVLWLTAETPDVRGIRALFADVHFGVVAGSGHFPHLEVPAQVNAMIERHLTLIEARSAVP</sequence>
<dbReference type="Pfam" id="PF16859">
    <property type="entry name" value="TetR_C_11"/>
    <property type="match status" value="1"/>
</dbReference>
<dbReference type="InterPro" id="IPR029058">
    <property type="entry name" value="AB_hydrolase_fold"/>
</dbReference>
<dbReference type="SUPFAM" id="SSF48498">
    <property type="entry name" value="Tetracyclin repressor-like, C-terminal domain"/>
    <property type="match status" value="1"/>
</dbReference>
<dbReference type="AlphaFoldDB" id="A0A6J7ATT9"/>
<accession>A0A6J7ATT9</accession>
<feature type="domain" description="HTH tetR-type" evidence="5">
    <location>
        <begin position="14"/>
        <end position="74"/>
    </location>
</feature>
<dbReference type="InterPro" id="IPR001647">
    <property type="entry name" value="HTH_TetR"/>
</dbReference>
<dbReference type="PANTHER" id="PTHR43798:SF31">
    <property type="entry name" value="AB HYDROLASE SUPERFAMILY PROTEIN YCLE"/>
    <property type="match status" value="1"/>
</dbReference>
<evidence type="ECO:0000256" key="2">
    <source>
        <dbReference type="ARBA" id="ARBA00023015"/>
    </source>
</evidence>
<keyword evidence="2" id="KW-0805">Transcription regulation</keyword>
<evidence type="ECO:0000256" key="4">
    <source>
        <dbReference type="ARBA" id="ARBA00023163"/>
    </source>
</evidence>
<dbReference type="InterPro" id="IPR011075">
    <property type="entry name" value="TetR_C"/>
</dbReference>
<dbReference type="PRINTS" id="PR00455">
    <property type="entry name" value="HTHTETR"/>
</dbReference>
<dbReference type="Pfam" id="PF12697">
    <property type="entry name" value="Abhydrolase_6"/>
    <property type="match status" value="1"/>
</dbReference>
<evidence type="ECO:0000256" key="1">
    <source>
        <dbReference type="ARBA" id="ARBA00022801"/>
    </source>
</evidence>
<dbReference type="InterPro" id="IPR050266">
    <property type="entry name" value="AB_hydrolase_sf"/>
</dbReference>
<dbReference type="GO" id="GO:0016020">
    <property type="term" value="C:membrane"/>
    <property type="evidence" value="ECO:0007669"/>
    <property type="project" value="TreeGrafter"/>
</dbReference>
<evidence type="ECO:0000313" key="6">
    <source>
        <dbReference type="EMBL" id="CAB4835309.1"/>
    </source>
</evidence>
<dbReference type="SUPFAM" id="SSF53474">
    <property type="entry name" value="alpha/beta-Hydrolases"/>
    <property type="match status" value="1"/>
</dbReference>
<protein>
    <submittedName>
        <fullName evidence="6">Unannotated protein</fullName>
    </submittedName>
</protein>
<evidence type="ECO:0000256" key="3">
    <source>
        <dbReference type="ARBA" id="ARBA00023125"/>
    </source>
</evidence>
<reference evidence="6" key="1">
    <citation type="submission" date="2020-05" db="EMBL/GenBank/DDBJ databases">
        <authorList>
            <person name="Chiriac C."/>
            <person name="Salcher M."/>
            <person name="Ghai R."/>
            <person name="Kavagutti S V."/>
        </authorList>
    </citation>
    <scope>NUCLEOTIDE SEQUENCE</scope>
</reference>
<gene>
    <name evidence="6" type="ORF">UFOPK3139_02407</name>
</gene>
<dbReference type="InterPro" id="IPR000073">
    <property type="entry name" value="AB_hydrolase_1"/>
</dbReference>
<dbReference type="EMBL" id="CAFABA010000121">
    <property type="protein sequence ID" value="CAB4835309.1"/>
    <property type="molecule type" value="Genomic_DNA"/>
</dbReference>
<name>A0A6J7ATT9_9ZZZZ</name>
<dbReference type="InterPro" id="IPR036271">
    <property type="entry name" value="Tet_transcr_reg_TetR-rel_C_sf"/>
</dbReference>
<proteinExistence type="predicted"/>
<organism evidence="6">
    <name type="scientific">freshwater metagenome</name>
    <dbReference type="NCBI Taxonomy" id="449393"/>
    <lineage>
        <taxon>unclassified sequences</taxon>
        <taxon>metagenomes</taxon>
        <taxon>ecological metagenomes</taxon>
    </lineage>
</organism>
<dbReference type="PROSITE" id="PS50977">
    <property type="entry name" value="HTH_TETR_2"/>
    <property type="match status" value="1"/>
</dbReference>
<dbReference type="GO" id="GO:0016787">
    <property type="term" value="F:hydrolase activity"/>
    <property type="evidence" value="ECO:0007669"/>
    <property type="project" value="UniProtKB-KW"/>
</dbReference>
<dbReference type="PANTHER" id="PTHR43798">
    <property type="entry name" value="MONOACYLGLYCEROL LIPASE"/>
    <property type="match status" value="1"/>
</dbReference>
<dbReference type="Gene3D" id="1.10.10.60">
    <property type="entry name" value="Homeodomain-like"/>
    <property type="match status" value="1"/>
</dbReference>
<dbReference type="SUPFAM" id="SSF46689">
    <property type="entry name" value="Homeodomain-like"/>
    <property type="match status" value="1"/>
</dbReference>